<proteinExistence type="inferred from homology"/>
<dbReference type="SUPFAM" id="SSF50118">
    <property type="entry name" value="Cell growth inhibitor/plasmid maintenance toxic component"/>
    <property type="match status" value="1"/>
</dbReference>
<reference evidence="2 3" key="1">
    <citation type="journal article" date="2016" name="Nat. Commun.">
        <title>Thousands of microbial genomes shed light on interconnected biogeochemical processes in an aquifer system.</title>
        <authorList>
            <person name="Anantharaman K."/>
            <person name="Brown C.T."/>
            <person name="Hug L.A."/>
            <person name="Sharon I."/>
            <person name="Castelle C.J."/>
            <person name="Probst A.J."/>
            <person name="Thomas B.C."/>
            <person name="Singh A."/>
            <person name="Wilkins M.J."/>
            <person name="Karaoz U."/>
            <person name="Brodie E.L."/>
            <person name="Williams K.H."/>
            <person name="Hubbard S.S."/>
            <person name="Banfield J.F."/>
        </authorList>
    </citation>
    <scope>NUCLEOTIDE SEQUENCE [LARGE SCALE GENOMIC DNA]</scope>
</reference>
<dbReference type="Proteomes" id="UP000178925">
    <property type="component" value="Unassembled WGS sequence"/>
</dbReference>
<dbReference type="InterPro" id="IPR011067">
    <property type="entry name" value="Plasmid_toxin/cell-grow_inhib"/>
</dbReference>
<evidence type="ECO:0000313" key="2">
    <source>
        <dbReference type="EMBL" id="OGF26574.1"/>
    </source>
</evidence>
<dbReference type="PANTHER" id="PTHR33988:SF2">
    <property type="entry name" value="ENDORIBONUCLEASE MAZF"/>
    <property type="match status" value="1"/>
</dbReference>
<dbReference type="GO" id="GO:0004521">
    <property type="term" value="F:RNA endonuclease activity"/>
    <property type="evidence" value="ECO:0007669"/>
    <property type="project" value="TreeGrafter"/>
</dbReference>
<keyword evidence="1" id="KW-0378">Hydrolase</keyword>
<dbReference type="GO" id="GO:0016787">
    <property type="term" value="F:hydrolase activity"/>
    <property type="evidence" value="ECO:0007669"/>
    <property type="project" value="UniProtKB-KW"/>
</dbReference>
<accession>A0A1F5SIS8</accession>
<organism evidence="2 3">
    <name type="scientific">Candidatus Falkowbacteria bacterium RIFOXYA2_FULL_47_9</name>
    <dbReference type="NCBI Taxonomy" id="1797995"/>
    <lineage>
        <taxon>Bacteria</taxon>
        <taxon>Candidatus Falkowiibacteriota</taxon>
    </lineage>
</organism>
<keyword evidence="1" id="KW-0540">Nuclease</keyword>
<dbReference type="GO" id="GO:0006402">
    <property type="term" value="P:mRNA catabolic process"/>
    <property type="evidence" value="ECO:0007669"/>
    <property type="project" value="TreeGrafter"/>
</dbReference>
<sequence length="111" mass="12740">MRIEQGGIFLADLNPVKSHEQAGFRPVIVMQNDILNQYLSTVIIAPITANLKAKGKLTTYFLSNNISKLDKDSVVLLFQIRTIDKDRLQKKISNLSKEEFLQIKNQCRFLF</sequence>
<gene>
    <name evidence="2" type="ORF">A2242_03120</name>
</gene>
<evidence type="ECO:0000256" key="1">
    <source>
        <dbReference type="PIRNR" id="PIRNR033490"/>
    </source>
</evidence>
<dbReference type="PIRSF" id="PIRSF033490">
    <property type="entry name" value="MazF"/>
    <property type="match status" value="1"/>
</dbReference>
<dbReference type="InterPro" id="IPR003477">
    <property type="entry name" value="PemK-like"/>
</dbReference>
<keyword evidence="1" id="KW-0255">Endonuclease</keyword>
<dbReference type="Pfam" id="PF02452">
    <property type="entry name" value="PemK_toxin"/>
    <property type="match status" value="1"/>
</dbReference>
<evidence type="ECO:0000313" key="3">
    <source>
        <dbReference type="Proteomes" id="UP000178925"/>
    </source>
</evidence>
<dbReference type="EMBL" id="MFGC01000043">
    <property type="protein sequence ID" value="OGF26574.1"/>
    <property type="molecule type" value="Genomic_DNA"/>
</dbReference>
<dbReference type="AlphaFoldDB" id="A0A1F5SIS8"/>
<dbReference type="STRING" id="1797995.A2242_03120"/>
<protein>
    <recommendedName>
        <fullName evidence="1">mRNA interferase</fullName>
        <ecNumber evidence="1">3.1.-.-</ecNumber>
    </recommendedName>
</protein>
<comment type="function">
    <text evidence="1">Toxic component of a type II toxin-antitoxin (TA) system.</text>
</comment>
<dbReference type="PANTHER" id="PTHR33988">
    <property type="entry name" value="ENDORIBONUCLEASE MAZF-RELATED"/>
    <property type="match status" value="1"/>
</dbReference>
<comment type="caution">
    <text evidence="2">The sequence shown here is derived from an EMBL/GenBank/DDBJ whole genome shotgun (WGS) entry which is preliminary data.</text>
</comment>
<dbReference type="Gene3D" id="2.30.30.110">
    <property type="match status" value="1"/>
</dbReference>
<dbReference type="EC" id="3.1.-.-" evidence="1"/>
<dbReference type="GO" id="GO:0003677">
    <property type="term" value="F:DNA binding"/>
    <property type="evidence" value="ECO:0007669"/>
    <property type="project" value="InterPro"/>
</dbReference>
<comment type="similarity">
    <text evidence="1">Belongs to the PemK/MazF family.</text>
</comment>
<dbReference type="GO" id="GO:0016075">
    <property type="term" value="P:rRNA catabolic process"/>
    <property type="evidence" value="ECO:0007669"/>
    <property type="project" value="TreeGrafter"/>
</dbReference>
<name>A0A1F5SIS8_9BACT</name>